<dbReference type="PANTHER" id="PTHR30164">
    <property type="entry name" value="MTFA PEPTIDASE"/>
    <property type="match status" value="1"/>
</dbReference>
<dbReference type="PANTHER" id="PTHR30164:SF2">
    <property type="entry name" value="PROTEIN MTFA"/>
    <property type="match status" value="1"/>
</dbReference>
<dbReference type="EMBL" id="CP041637">
    <property type="protein sequence ID" value="QDO95139.1"/>
    <property type="molecule type" value="Genomic_DNA"/>
</dbReference>
<dbReference type="InterPro" id="IPR024079">
    <property type="entry name" value="MetalloPept_cat_dom_sf"/>
</dbReference>
<dbReference type="GO" id="GO:0004177">
    <property type="term" value="F:aminopeptidase activity"/>
    <property type="evidence" value="ECO:0007669"/>
    <property type="project" value="TreeGrafter"/>
</dbReference>
<protein>
    <submittedName>
        <fullName evidence="1">Zinc-dependent peptidase</fullName>
    </submittedName>
</protein>
<dbReference type="Gene3D" id="1.10.472.150">
    <property type="entry name" value="Glucose-regulated metallo-peptidase M90, N-terminal domain"/>
    <property type="match status" value="1"/>
</dbReference>
<evidence type="ECO:0000313" key="2">
    <source>
        <dbReference type="Proteomes" id="UP000319209"/>
    </source>
</evidence>
<keyword evidence="2" id="KW-1185">Reference proteome</keyword>
<dbReference type="GO" id="GO:0005829">
    <property type="term" value="C:cytosol"/>
    <property type="evidence" value="ECO:0007669"/>
    <property type="project" value="TreeGrafter"/>
</dbReference>
<dbReference type="RefSeq" id="WP_143382047.1">
    <property type="nucleotide sequence ID" value="NZ_CP041637.1"/>
</dbReference>
<dbReference type="InterPro" id="IPR010384">
    <property type="entry name" value="MtfA_fam"/>
</dbReference>
<dbReference type="InterPro" id="IPR042252">
    <property type="entry name" value="MtfA_N"/>
</dbReference>
<dbReference type="OrthoDB" id="9786424at2"/>
<dbReference type="CDD" id="cd20169">
    <property type="entry name" value="Peptidase_M90_mtfA"/>
    <property type="match status" value="1"/>
</dbReference>
<dbReference type="SUPFAM" id="SSF55486">
    <property type="entry name" value="Metalloproteases ('zincins'), catalytic domain"/>
    <property type="match status" value="1"/>
</dbReference>
<evidence type="ECO:0000313" key="1">
    <source>
        <dbReference type="EMBL" id="QDO95139.1"/>
    </source>
</evidence>
<dbReference type="Pfam" id="PF06167">
    <property type="entry name" value="Peptidase_M90"/>
    <property type="match status" value="1"/>
</dbReference>
<gene>
    <name evidence="1" type="ORF">FNB79_14540</name>
</gene>
<dbReference type="Gene3D" id="3.40.390.10">
    <property type="entry name" value="Collagenase (Catalytic Domain)"/>
    <property type="match status" value="1"/>
</dbReference>
<proteinExistence type="predicted"/>
<organism evidence="1 2">
    <name type="scientific">Formosa sediminum</name>
    <dbReference type="NCBI Taxonomy" id="2594004"/>
    <lineage>
        <taxon>Bacteria</taxon>
        <taxon>Pseudomonadati</taxon>
        <taxon>Bacteroidota</taxon>
        <taxon>Flavobacteriia</taxon>
        <taxon>Flavobacteriales</taxon>
        <taxon>Flavobacteriaceae</taxon>
        <taxon>Formosa</taxon>
    </lineage>
</organism>
<sequence>MIFTGIAFCILVAFAIFALSKLKTKRAKTFPKHWHKLLVNNVQFYKKLPANKQKQFQQRIMLFLSEVHIEGVQLELEDIDIVLIAASAVIPVFGFPKWQYTNLSGVLLYPDNFNEDYEFGKKSNNRIIAGMVGTGRLEKQMIISKKALHHGFANSNDKSNTAIHEFVHLIDKMDGDTDGVPELIMQNAYTIPWLKLIHKEMEAITNNKSDIRHYGGTNQAEFFAVASEYFFENPKLMERKHPDLYNMLKMSFSQ</sequence>
<accession>A0A516GUD7</accession>
<dbReference type="KEGG" id="fop:FNB79_14540"/>
<name>A0A516GUD7_9FLAO</name>
<dbReference type="Proteomes" id="UP000319209">
    <property type="component" value="Chromosome"/>
</dbReference>
<dbReference type="GO" id="GO:0008237">
    <property type="term" value="F:metallopeptidase activity"/>
    <property type="evidence" value="ECO:0007669"/>
    <property type="project" value="InterPro"/>
</dbReference>
<dbReference type="AlphaFoldDB" id="A0A516GUD7"/>
<reference evidence="1 2" key="1">
    <citation type="submission" date="2019-07" db="EMBL/GenBank/DDBJ databases">
        <title>Genome sequencing for Formosa sp. PS13.</title>
        <authorList>
            <person name="Park S.-J."/>
        </authorList>
    </citation>
    <scope>NUCLEOTIDE SEQUENCE [LARGE SCALE GENOMIC DNA]</scope>
    <source>
        <strain evidence="1 2">PS13</strain>
    </source>
</reference>